<dbReference type="CDD" id="cd06587">
    <property type="entry name" value="VOC"/>
    <property type="match status" value="1"/>
</dbReference>
<reference evidence="2" key="1">
    <citation type="submission" date="2020-03" db="EMBL/GenBank/DDBJ databases">
        <title>Phycicoccus flavus sp. nov., a novel endophytic actinobacterium isolated from branch of Kandelia candel.</title>
        <authorList>
            <person name="Tuo L."/>
        </authorList>
    </citation>
    <scope>NUCLEOTIDE SEQUENCE</scope>
    <source>
        <strain evidence="2">CMS6Z-2</strain>
    </source>
</reference>
<dbReference type="Proteomes" id="UP000287866">
    <property type="component" value="Unassembled WGS sequence"/>
</dbReference>
<sequence>MDTHRLTVVQCALDPARAAAFWSGLLALPGGGRGATEVPGDERRPTLRFVPGSPAGREHDGFHLHVLTADEDDLRATVDLVLRTGGRHLDVGRRPDERHVVLADPEGYPFCVLPPGGTFLAGSGRLAEVTCDGHRATGLFWSAALDRPLVWDRDGETAVETAPEGGTKISWGGPPVAAPPATAAKWLELVVDDPAAERERLLAAGAGALPDVADGTVRLTDPDGFVLRVSRAP</sequence>
<comment type="caution">
    <text evidence="2">The sequence shown here is derived from an EMBL/GenBank/DDBJ whole genome shotgun (WGS) entry which is preliminary data.</text>
</comment>
<dbReference type="Pfam" id="PF18029">
    <property type="entry name" value="Glyoxalase_6"/>
    <property type="match status" value="2"/>
</dbReference>
<proteinExistence type="predicted"/>
<protein>
    <submittedName>
        <fullName evidence="2">VOC family protein</fullName>
    </submittedName>
</protein>
<dbReference type="SUPFAM" id="SSF54593">
    <property type="entry name" value="Glyoxalase/Bleomycin resistance protein/Dihydroxybiphenyl dioxygenase"/>
    <property type="match status" value="2"/>
</dbReference>
<dbReference type="Gene3D" id="3.10.180.10">
    <property type="entry name" value="2,3-Dihydroxybiphenyl 1,2-Dioxygenase, domain 1"/>
    <property type="match status" value="2"/>
</dbReference>
<dbReference type="InterPro" id="IPR029068">
    <property type="entry name" value="Glyas_Bleomycin-R_OHBP_Dase"/>
</dbReference>
<evidence type="ECO:0000313" key="3">
    <source>
        <dbReference type="Proteomes" id="UP000287866"/>
    </source>
</evidence>
<dbReference type="RefSeq" id="WP_164896426.1">
    <property type="nucleotide sequence ID" value="NZ_SAYU02000050.1"/>
</dbReference>
<evidence type="ECO:0000259" key="1">
    <source>
        <dbReference type="Pfam" id="PF18029"/>
    </source>
</evidence>
<dbReference type="InterPro" id="IPR041581">
    <property type="entry name" value="Glyoxalase_6"/>
</dbReference>
<keyword evidence="3" id="KW-1185">Reference proteome</keyword>
<feature type="domain" description="Glyoxalase-like" evidence="1">
    <location>
        <begin position="130"/>
        <end position="229"/>
    </location>
</feature>
<dbReference type="AlphaFoldDB" id="A0A8T6R6V6"/>
<gene>
    <name evidence="2" type="ORF">EPD83_014185</name>
</gene>
<dbReference type="PANTHER" id="PTHR35908:SF1">
    <property type="entry name" value="CONSERVED PROTEIN"/>
    <property type="match status" value="1"/>
</dbReference>
<evidence type="ECO:0000313" key="2">
    <source>
        <dbReference type="EMBL" id="NHA69190.1"/>
    </source>
</evidence>
<dbReference type="PANTHER" id="PTHR35908">
    <property type="entry name" value="HYPOTHETICAL FUSION PROTEIN"/>
    <property type="match status" value="1"/>
</dbReference>
<accession>A0A8T6R6V6</accession>
<name>A0A8T6R6V6_9MICO</name>
<dbReference type="EMBL" id="SAYU02000050">
    <property type="protein sequence ID" value="NHA69190.1"/>
    <property type="molecule type" value="Genomic_DNA"/>
</dbReference>
<organism evidence="2 3">
    <name type="scientific">Phycicoccus flavus</name>
    <dbReference type="NCBI Taxonomy" id="2502783"/>
    <lineage>
        <taxon>Bacteria</taxon>
        <taxon>Bacillati</taxon>
        <taxon>Actinomycetota</taxon>
        <taxon>Actinomycetes</taxon>
        <taxon>Micrococcales</taxon>
        <taxon>Intrasporangiaceae</taxon>
        <taxon>Phycicoccus</taxon>
    </lineage>
</organism>
<feature type="domain" description="Glyoxalase-like" evidence="1">
    <location>
        <begin position="9"/>
        <end position="113"/>
    </location>
</feature>